<dbReference type="PROSITE" id="PS50995">
    <property type="entry name" value="HTH_MARR_2"/>
    <property type="match status" value="1"/>
</dbReference>
<feature type="domain" description="HTH marR-type" evidence="1">
    <location>
        <begin position="20"/>
        <end position="152"/>
    </location>
</feature>
<dbReference type="SUPFAM" id="SSF46785">
    <property type="entry name" value="Winged helix' DNA-binding domain"/>
    <property type="match status" value="1"/>
</dbReference>
<name>A0A4S4NGB7_9RHOB</name>
<dbReference type="PANTHER" id="PTHR33164:SF43">
    <property type="entry name" value="HTH-TYPE TRANSCRIPTIONAL REPRESSOR YETL"/>
    <property type="match status" value="1"/>
</dbReference>
<dbReference type="InterPro" id="IPR036388">
    <property type="entry name" value="WH-like_DNA-bd_sf"/>
</dbReference>
<evidence type="ECO:0000313" key="2">
    <source>
        <dbReference type="EMBL" id="THH35100.1"/>
    </source>
</evidence>
<dbReference type="PRINTS" id="PR00598">
    <property type="entry name" value="HTHMARR"/>
</dbReference>
<accession>A0A4S4NGB7</accession>
<dbReference type="SMART" id="SM00347">
    <property type="entry name" value="HTH_MARR"/>
    <property type="match status" value="1"/>
</dbReference>
<dbReference type="InterPro" id="IPR039422">
    <property type="entry name" value="MarR/SlyA-like"/>
</dbReference>
<dbReference type="GO" id="GO:0003700">
    <property type="term" value="F:DNA-binding transcription factor activity"/>
    <property type="evidence" value="ECO:0007669"/>
    <property type="project" value="InterPro"/>
</dbReference>
<evidence type="ECO:0000313" key="3">
    <source>
        <dbReference type="Proteomes" id="UP000306602"/>
    </source>
</evidence>
<dbReference type="InterPro" id="IPR036390">
    <property type="entry name" value="WH_DNA-bd_sf"/>
</dbReference>
<reference evidence="2 3" key="1">
    <citation type="submission" date="2019-04" db="EMBL/GenBank/DDBJ databases">
        <title>Shimia ponticola sp. nov., isolated from seawater.</title>
        <authorList>
            <person name="Kim Y.-O."/>
            <person name="Yoon J.-H."/>
        </authorList>
    </citation>
    <scope>NUCLEOTIDE SEQUENCE [LARGE SCALE GENOMIC DNA]</scope>
    <source>
        <strain evidence="2 3">MYP11</strain>
    </source>
</reference>
<gene>
    <name evidence="2" type="ORF">E4Z66_14830</name>
</gene>
<dbReference type="Proteomes" id="UP000306602">
    <property type="component" value="Unassembled WGS sequence"/>
</dbReference>
<dbReference type="GO" id="GO:0006950">
    <property type="term" value="P:response to stress"/>
    <property type="evidence" value="ECO:0007669"/>
    <property type="project" value="TreeGrafter"/>
</dbReference>
<dbReference type="Pfam" id="PF01047">
    <property type="entry name" value="MarR"/>
    <property type="match status" value="1"/>
</dbReference>
<organism evidence="2 3">
    <name type="scientific">Aliishimia ponticola</name>
    <dbReference type="NCBI Taxonomy" id="2499833"/>
    <lineage>
        <taxon>Bacteria</taxon>
        <taxon>Pseudomonadati</taxon>
        <taxon>Pseudomonadota</taxon>
        <taxon>Alphaproteobacteria</taxon>
        <taxon>Rhodobacterales</taxon>
        <taxon>Paracoccaceae</taxon>
        <taxon>Aliishimia</taxon>
    </lineage>
</organism>
<dbReference type="Gene3D" id="1.10.10.10">
    <property type="entry name" value="Winged helix-like DNA-binding domain superfamily/Winged helix DNA-binding domain"/>
    <property type="match status" value="1"/>
</dbReference>
<evidence type="ECO:0000259" key="1">
    <source>
        <dbReference type="PROSITE" id="PS50995"/>
    </source>
</evidence>
<dbReference type="InterPro" id="IPR000835">
    <property type="entry name" value="HTH_MarR-typ"/>
</dbReference>
<keyword evidence="3" id="KW-1185">Reference proteome</keyword>
<dbReference type="OrthoDB" id="8077146at2"/>
<proteinExistence type="predicted"/>
<dbReference type="EMBL" id="SRKY01000004">
    <property type="protein sequence ID" value="THH35100.1"/>
    <property type="molecule type" value="Genomic_DNA"/>
</dbReference>
<dbReference type="PANTHER" id="PTHR33164">
    <property type="entry name" value="TRANSCRIPTIONAL REGULATOR, MARR FAMILY"/>
    <property type="match status" value="1"/>
</dbReference>
<dbReference type="RefSeq" id="WP_136463833.1">
    <property type="nucleotide sequence ID" value="NZ_SRKY01000004.1"/>
</dbReference>
<protein>
    <submittedName>
        <fullName evidence="2">MarR family transcriptional regulator</fullName>
    </submittedName>
</protein>
<dbReference type="AlphaFoldDB" id="A0A4S4NGB7"/>
<comment type="caution">
    <text evidence="2">The sequence shown here is derived from an EMBL/GenBank/DDBJ whole genome shotgun (WGS) entry which is preliminary data.</text>
</comment>
<sequence length="158" mass="17476">MTVGRYEMQSPGTVSDERLRGLTGYNLKRAFHTVQSDLTETLAPFKLRMLTFAALVLVEDNAGLRPSHLADALAVERANLVAIIDELAKNGWIERRPNPKDRRAHALFVTEVGSAQCARAFDAVRQHDARVHAGLSRAEQTTLVSLLCRIERAGKSGR</sequence>